<feature type="region of interest" description="Disordered" evidence="3">
    <location>
        <begin position="244"/>
        <end position="264"/>
    </location>
</feature>
<dbReference type="SMART" id="SM00398">
    <property type="entry name" value="HMG"/>
    <property type="match status" value="1"/>
</dbReference>
<keyword evidence="2" id="KW-0238">DNA-binding</keyword>
<proteinExistence type="inferred from homology"/>
<gene>
    <name evidence="5" type="ORF">Sjap_003073</name>
</gene>
<evidence type="ECO:0000256" key="2">
    <source>
        <dbReference type="PROSITE-ProRule" id="PRU00267"/>
    </source>
</evidence>
<dbReference type="Pfam" id="PF02519">
    <property type="entry name" value="Auxin_inducible"/>
    <property type="match status" value="2"/>
</dbReference>
<dbReference type="CDD" id="cd22005">
    <property type="entry name" value="HMG-box_AtHMGB1-like"/>
    <property type="match status" value="1"/>
</dbReference>
<dbReference type="InterPro" id="IPR036910">
    <property type="entry name" value="HMG_box_dom_sf"/>
</dbReference>
<reference evidence="5 6" key="1">
    <citation type="submission" date="2024-01" db="EMBL/GenBank/DDBJ databases">
        <title>Genome assemblies of Stephania.</title>
        <authorList>
            <person name="Yang L."/>
        </authorList>
    </citation>
    <scope>NUCLEOTIDE SEQUENCE [LARGE SCALE GENOMIC DNA]</scope>
    <source>
        <strain evidence="5">QJT</strain>
        <tissue evidence="5">Leaf</tissue>
    </source>
</reference>
<dbReference type="GO" id="GO:0005634">
    <property type="term" value="C:nucleus"/>
    <property type="evidence" value="ECO:0007669"/>
    <property type="project" value="UniProtKB-UniRule"/>
</dbReference>
<dbReference type="Pfam" id="PF00505">
    <property type="entry name" value="HMG_box"/>
    <property type="match status" value="1"/>
</dbReference>
<protein>
    <recommendedName>
        <fullName evidence="4">HMG box domain-containing protein</fullName>
    </recommendedName>
</protein>
<evidence type="ECO:0000259" key="4">
    <source>
        <dbReference type="PROSITE" id="PS50118"/>
    </source>
</evidence>
<dbReference type="Proteomes" id="UP001417504">
    <property type="component" value="Unassembled WGS sequence"/>
</dbReference>
<dbReference type="InterPro" id="IPR003676">
    <property type="entry name" value="SAUR_fam"/>
</dbReference>
<evidence type="ECO:0000256" key="3">
    <source>
        <dbReference type="SAM" id="MobiDB-lite"/>
    </source>
</evidence>
<dbReference type="GO" id="GO:0009733">
    <property type="term" value="P:response to auxin"/>
    <property type="evidence" value="ECO:0007669"/>
    <property type="project" value="InterPro"/>
</dbReference>
<keyword evidence="2" id="KW-0539">Nucleus</keyword>
<dbReference type="SUPFAM" id="SSF47095">
    <property type="entry name" value="HMG-box"/>
    <property type="match status" value="1"/>
</dbReference>
<keyword evidence="6" id="KW-1185">Reference proteome</keyword>
<feature type="compositionally biased region" description="Basic and acidic residues" evidence="3">
    <location>
        <begin position="245"/>
        <end position="258"/>
    </location>
</feature>
<feature type="domain" description="HMG box" evidence="4">
    <location>
        <begin position="108"/>
        <end position="177"/>
    </location>
</feature>
<evidence type="ECO:0000256" key="1">
    <source>
        <dbReference type="ARBA" id="ARBA00006974"/>
    </source>
</evidence>
<dbReference type="EMBL" id="JBBNAE010000001">
    <property type="protein sequence ID" value="KAK9155593.1"/>
    <property type="molecule type" value="Genomic_DNA"/>
</dbReference>
<dbReference type="InterPro" id="IPR009071">
    <property type="entry name" value="HMG_box_dom"/>
</dbReference>
<dbReference type="PANTHER" id="PTHR31929">
    <property type="entry name" value="SAUR-LIKE AUXIN-RESPONSIVE PROTEIN FAMILY-RELATED"/>
    <property type="match status" value="1"/>
</dbReference>
<sequence length="412" mass="46867">MSLLLNGRKIGGEEFTRFISEVQIIVCAPNLSIHLWRPCNDLAKSEEITISRPPFEESLSIVVQSEETSLVKEPDCNNNVSNLASAKFTELRKRKRQRDREAEHFITKNNSTSALLDHRDDFRKTFKEQNPDNKNVSVVAKEGSEKWKSMTDEEKKPYANKAAELKTQYEKALDTRLTMLEVERKQEQLSAKEWLGDLDQFCSLFGADQFAKSKQKKQQCELEISSSGWNVGCGVHTMFEMDSSTDDKEVNNQAKDQENVSNRISRSAIQSKSSNCILWLLEINWIPKGHFAVYVGQTEKKRFVVPVSYLNHPSFQELLSSAEEEFGFSPPMGSLTIPNQLSSVPKGHLAVYVGETKKKRFVVPVFYLNHPSFQDLLSSAEEEFRFNHPMGGLTIPYKESSFIYLTSPLASS</sequence>
<dbReference type="GO" id="GO:0003677">
    <property type="term" value="F:DNA binding"/>
    <property type="evidence" value="ECO:0007669"/>
    <property type="project" value="UniProtKB-UniRule"/>
</dbReference>
<dbReference type="AlphaFoldDB" id="A0AAP0KN21"/>
<organism evidence="5 6">
    <name type="scientific">Stephania japonica</name>
    <dbReference type="NCBI Taxonomy" id="461633"/>
    <lineage>
        <taxon>Eukaryota</taxon>
        <taxon>Viridiplantae</taxon>
        <taxon>Streptophyta</taxon>
        <taxon>Embryophyta</taxon>
        <taxon>Tracheophyta</taxon>
        <taxon>Spermatophyta</taxon>
        <taxon>Magnoliopsida</taxon>
        <taxon>Ranunculales</taxon>
        <taxon>Menispermaceae</taxon>
        <taxon>Menispermoideae</taxon>
        <taxon>Cissampelideae</taxon>
        <taxon>Stephania</taxon>
    </lineage>
</organism>
<evidence type="ECO:0000313" key="6">
    <source>
        <dbReference type="Proteomes" id="UP001417504"/>
    </source>
</evidence>
<name>A0AAP0KN21_9MAGN</name>
<dbReference type="PROSITE" id="PS50118">
    <property type="entry name" value="HMG_BOX_2"/>
    <property type="match status" value="1"/>
</dbReference>
<dbReference type="Gene3D" id="1.10.30.10">
    <property type="entry name" value="High mobility group box domain"/>
    <property type="match status" value="1"/>
</dbReference>
<evidence type="ECO:0000313" key="5">
    <source>
        <dbReference type="EMBL" id="KAK9155593.1"/>
    </source>
</evidence>
<comment type="caution">
    <text evidence="5">The sequence shown here is derived from an EMBL/GenBank/DDBJ whole genome shotgun (WGS) entry which is preliminary data.</text>
</comment>
<accession>A0AAP0KN21</accession>
<comment type="similarity">
    <text evidence="1">Belongs to the ARG7 family.</text>
</comment>
<feature type="DNA-binding region" description="HMG box" evidence="2">
    <location>
        <begin position="108"/>
        <end position="177"/>
    </location>
</feature>